<name>A0AAN9KFJ4_CANGL</name>
<dbReference type="Proteomes" id="UP001367508">
    <property type="component" value="Unassembled WGS sequence"/>
</dbReference>
<sequence>MTFALPLATSVPAIPIASPMLASLRAEAPSPVTDITPSNVQSQSVAFSKKYSQLIMAYGLTQSLVFLNKAISLNSKVQSEFVKGSLRGRSPTVLNRVNMILGTRSGRATGWSLFRRMENPSYYFAIAFNPTCSGPVITVGMDEGQYRFPFDSEESPSITGQRINERNTNLLAISAGSEDPDPYEFELQLEEILSHMQLDSRKKSQKFPKNSVNLRIETEEHLQKYCGFLPVLLHELNLVLQ</sequence>
<proteinExistence type="predicted"/>
<gene>
    <name evidence="1" type="ORF">VNO77_34084</name>
</gene>
<dbReference type="AlphaFoldDB" id="A0AAN9KFJ4"/>
<dbReference type="EMBL" id="JAYMYQ010000008">
    <property type="protein sequence ID" value="KAK7315533.1"/>
    <property type="molecule type" value="Genomic_DNA"/>
</dbReference>
<keyword evidence="2" id="KW-1185">Reference proteome</keyword>
<evidence type="ECO:0000313" key="2">
    <source>
        <dbReference type="Proteomes" id="UP001367508"/>
    </source>
</evidence>
<comment type="caution">
    <text evidence="1">The sequence shown here is derived from an EMBL/GenBank/DDBJ whole genome shotgun (WGS) entry which is preliminary data.</text>
</comment>
<accession>A0AAN9KFJ4</accession>
<evidence type="ECO:0000313" key="1">
    <source>
        <dbReference type="EMBL" id="KAK7315533.1"/>
    </source>
</evidence>
<organism evidence="1 2">
    <name type="scientific">Canavalia gladiata</name>
    <name type="common">Sword bean</name>
    <name type="synonym">Dolichos gladiatus</name>
    <dbReference type="NCBI Taxonomy" id="3824"/>
    <lineage>
        <taxon>Eukaryota</taxon>
        <taxon>Viridiplantae</taxon>
        <taxon>Streptophyta</taxon>
        <taxon>Embryophyta</taxon>
        <taxon>Tracheophyta</taxon>
        <taxon>Spermatophyta</taxon>
        <taxon>Magnoliopsida</taxon>
        <taxon>eudicotyledons</taxon>
        <taxon>Gunneridae</taxon>
        <taxon>Pentapetalae</taxon>
        <taxon>rosids</taxon>
        <taxon>fabids</taxon>
        <taxon>Fabales</taxon>
        <taxon>Fabaceae</taxon>
        <taxon>Papilionoideae</taxon>
        <taxon>50 kb inversion clade</taxon>
        <taxon>NPAAA clade</taxon>
        <taxon>indigoferoid/millettioid clade</taxon>
        <taxon>Phaseoleae</taxon>
        <taxon>Canavalia</taxon>
    </lineage>
</organism>
<reference evidence="1 2" key="1">
    <citation type="submission" date="2024-01" db="EMBL/GenBank/DDBJ databases">
        <title>The genomes of 5 underutilized Papilionoideae crops provide insights into root nodulation and disease resistanc.</title>
        <authorList>
            <person name="Jiang F."/>
        </authorList>
    </citation>
    <scope>NUCLEOTIDE SEQUENCE [LARGE SCALE GENOMIC DNA]</scope>
    <source>
        <strain evidence="1">LVBAO_FW01</strain>
        <tissue evidence="1">Leaves</tissue>
    </source>
</reference>
<protein>
    <submittedName>
        <fullName evidence="1">Uncharacterized protein</fullName>
    </submittedName>
</protein>